<dbReference type="AlphaFoldDB" id="A0A8J2PBM6"/>
<evidence type="ECO:0000313" key="1">
    <source>
        <dbReference type="EMBL" id="CAG7816792.1"/>
    </source>
</evidence>
<organism evidence="1 2">
    <name type="scientific">Allacma fusca</name>
    <dbReference type="NCBI Taxonomy" id="39272"/>
    <lineage>
        <taxon>Eukaryota</taxon>
        <taxon>Metazoa</taxon>
        <taxon>Ecdysozoa</taxon>
        <taxon>Arthropoda</taxon>
        <taxon>Hexapoda</taxon>
        <taxon>Collembola</taxon>
        <taxon>Symphypleona</taxon>
        <taxon>Sminthuridae</taxon>
        <taxon>Allacma</taxon>
    </lineage>
</organism>
<gene>
    <name evidence="1" type="ORF">AFUS01_LOCUS27391</name>
</gene>
<keyword evidence="2" id="KW-1185">Reference proteome</keyword>
<reference evidence="1" key="1">
    <citation type="submission" date="2021-06" db="EMBL/GenBank/DDBJ databases">
        <authorList>
            <person name="Hodson N. C."/>
            <person name="Mongue J. A."/>
            <person name="Jaron S. K."/>
        </authorList>
    </citation>
    <scope>NUCLEOTIDE SEQUENCE</scope>
</reference>
<sequence>MWSNRTGSELVLDMNTIEITLSSPLSIVMLLGNQGHGRFDGNGEALLGIVGPNPNYNPSSGHGQYTVFAPCIHGANTSGGYNQEINFMNPFRPGAQTQALEPPIGRPNIQVEGNLPFLCALLPSGSAFMD</sequence>
<dbReference type="Proteomes" id="UP000708208">
    <property type="component" value="Unassembled WGS sequence"/>
</dbReference>
<dbReference type="EMBL" id="CAJVCH010378498">
    <property type="protein sequence ID" value="CAG7816792.1"/>
    <property type="molecule type" value="Genomic_DNA"/>
</dbReference>
<evidence type="ECO:0000313" key="2">
    <source>
        <dbReference type="Proteomes" id="UP000708208"/>
    </source>
</evidence>
<proteinExistence type="predicted"/>
<protein>
    <submittedName>
        <fullName evidence="1">Uncharacterized protein</fullName>
    </submittedName>
</protein>
<comment type="caution">
    <text evidence="1">The sequence shown here is derived from an EMBL/GenBank/DDBJ whole genome shotgun (WGS) entry which is preliminary data.</text>
</comment>
<name>A0A8J2PBM6_9HEXA</name>
<accession>A0A8J2PBM6</accession>